<dbReference type="AlphaFoldDB" id="A0A375IKE3"/>
<protein>
    <submittedName>
        <fullName evidence="1">Uncharacterized protein</fullName>
    </submittedName>
</protein>
<evidence type="ECO:0000313" key="2">
    <source>
        <dbReference type="Proteomes" id="UP000255505"/>
    </source>
</evidence>
<evidence type="ECO:0000313" key="1">
    <source>
        <dbReference type="EMBL" id="SPK75193.1"/>
    </source>
</evidence>
<geneLocation type="plasmid" evidence="1">
    <name>II</name>
</geneLocation>
<dbReference type="Proteomes" id="UP000255505">
    <property type="component" value="Plasmid II"/>
</dbReference>
<organism evidence="1 2">
    <name type="scientific">Cupriavidus taiwanensis</name>
    <dbReference type="NCBI Taxonomy" id="164546"/>
    <lineage>
        <taxon>Bacteria</taxon>
        <taxon>Pseudomonadati</taxon>
        <taxon>Pseudomonadota</taxon>
        <taxon>Betaproteobacteria</taxon>
        <taxon>Burkholderiales</taxon>
        <taxon>Burkholderiaceae</taxon>
        <taxon>Cupriavidus</taxon>
    </lineage>
</organism>
<reference evidence="1 2" key="1">
    <citation type="submission" date="2018-01" db="EMBL/GenBank/DDBJ databases">
        <authorList>
            <person name="Gaut B.S."/>
            <person name="Morton B.R."/>
            <person name="Clegg M.T."/>
            <person name="Duvall M.R."/>
        </authorList>
    </citation>
    <scope>NUCLEOTIDE SEQUENCE [LARGE SCALE GENOMIC DNA]</scope>
    <source>
        <strain evidence="1">Cupriavidus taiwanensis LMG 19425</strain>
        <plasmid evidence="2">Plasmid ii</plasmid>
    </source>
</reference>
<gene>
    <name evidence="1" type="ORF">CT19425_MP50229</name>
</gene>
<dbReference type="EMBL" id="LT991977">
    <property type="protein sequence ID" value="SPK75193.1"/>
    <property type="molecule type" value="Genomic_DNA"/>
</dbReference>
<accession>A0A375IKE3</accession>
<proteinExistence type="predicted"/>
<sequence length="474" mass="51121">MRARVSGCCLSRTLGPGGRRRARGRVSAARGVRVAGPARRRRRPVRKGRCRSGLDLERAAFDLVAFQRLEQCLEVAFAEAFVALALDELEEHRAERGLGEDLQQQTGLAAFGGAVQQDAARLQLLDRLAVAGQAGVERFVVVVVRRGHQRHAGQLQAVDDLDQVVGQEGDVLDALAVECHQELFDLAGALGRFLVQRNADFTIRRGHGLGGQAGVLALDVEIADFAEIEQLFVEVGPVSHAATVDVVGQVVDQLEAVADRVAVDALDELEVDVIDRLAFLEAVDQVQRRAADALDRRQAQLHRAGRDLDGLRAQCQRARVGLVRILDAESHAAGARAVLGGKVGGVAVRLAVDDEVDVALAVQHHVLGTVLCHQREAHLFEQRLKQVGGGRGEFHEFEAHQLHRIVKQVGHGFLGKNVGAGNNIVASALALRSRAGPAGLAPDPWWHGFAVRLLGMQCIFGEAKLDFVKQAGKP</sequence>
<keyword evidence="1" id="KW-0614">Plasmid</keyword>
<name>A0A375IKE3_9BURK</name>